<dbReference type="Pfam" id="PF02417">
    <property type="entry name" value="Chromate_transp"/>
    <property type="match status" value="2"/>
</dbReference>
<organism evidence="8 9">
    <name type="scientific">Plesiomonas shigelloides 302-73</name>
    <dbReference type="NCBI Taxonomy" id="1315976"/>
    <lineage>
        <taxon>Bacteria</taxon>
        <taxon>Pseudomonadati</taxon>
        <taxon>Pseudomonadota</taxon>
        <taxon>Gammaproteobacteria</taxon>
        <taxon>Enterobacterales</taxon>
        <taxon>Enterobacteriaceae</taxon>
        <taxon>Plesiomonas</taxon>
    </lineage>
</organism>
<comment type="caution">
    <text evidence="8">The sequence shown here is derived from an EMBL/GenBank/DDBJ whole genome shotgun (WGS) entry which is preliminary data.</text>
</comment>
<name>R8ARS2_PLESH</name>
<feature type="transmembrane region" description="Helical" evidence="7">
    <location>
        <begin position="143"/>
        <end position="158"/>
    </location>
</feature>
<dbReference type="RefSeq" id="WP_010863170.1">
    <property type="nucleotide sequence ID" value="NZ_KB944508.1"/>
</dbReference>
<dbReference type="InterPro" id="IPR014047">
    <property type="entry name" value="Chr_Tranpt_l_chain"/>
</dbReference>
<evidence type="ECO:0000313" key="8">
    <source>
        <dbReference type="EMBL" id="EON89021.1"/>
    </source>
</evidence>
<feature type="transmembrane region" description="Helical" evidence="7">
    <location>
        <begin position="113"/>
        <end position="131"/>
    </location>
</feature>
<keyword evidence="6 7" id="KW-0472">Membrane</keyword>
<evidence type="ECO:0000256" key="3">
    <source>
        <dbReference type="ARBA" id="ARBA00022475"/>
    </source>
</evidence>
<gene>
    <name evidence="8" type="ORF">PLESHI_07735</name>
</gene>
<feature type="transmembrane region" description="Helical" evidence="7">
    <location>
        <begin position="342"/>
        <end position="361"/>
    </location>
</feature>
<dbReference type="HOGENOM" id="CLU_018106_0_1_6"/>
<dbReference type="PANTHER" id="PTHR33567:SF3">
    <property type="entry name" value="CHROMATE ION TRANSPORTER (EUROFUNG)"/>
    <property type="match status" value="1"/>
</dbReference>
<keyword evidence="9" id="KW-1185">Reference proteome</keyword>
<dbReference type="PIRSF" id="PIRSF004810">
    <property type="entry name" value="ChrA"/>
    <property type="match status" value="1"/>
</dbReference>
<evidence type="ECO:0000313" key="9">
    <source>
        <dbReference type="Proteomes" id="UP000014012"/>
    </source>
</evidence>
<feature type="transmembrane region" description="Helical" evidence="7">
    <location>
        <begin position="245"/>
        <end position="267"/>
    </location>
</feature>
<dbReference type="GO" id="GO:0015109">
    <property type="term" value="F:chromate transmembrane transporter activity"/>
    <property type="evidence" value="ECO:0007669"/>
    <property type="project" value="InterPro"/>
</dbReference>
<feature type="transmembrane region" description="Helical" evidence="7">
    <location>
        <begin position="78"/>
        <end position="101"/>
    </location>
</feature>
<feature type="transmembrane region" description="Helical" evidence="7">
    <location>
        <begin position="213"/>
        <end position="233"/>
    </location>
</feature>
<evidence type="ECO:0000256" key="4">
    <source>
        <dbReference type="ARBA" id="ARBA00022692"/>
    </source>
</evidence>
<feature type="transmembrane region" description="Helical" evidence="7">
    <location>
        <begin position="164"/>
        <end position="185"/>
    </location>
</feature>
<dbReference type="Proteomes" id="UP000014012">
    <property type="component" value="Unassembled WGS sequence"/>
</dbReference>
<comment type="similarity">
    <text evidence="2">Belongs to the chromate ion transporter (CHR) (TC 2.A.51) family.</text>
</comment>
<dbReference type="PANTHER" id="PTHR33567">
    <property type="entry name" value="CHROMATE ION TRANSPORTER (EUROFUNG)"/>
    <property type="match status" value="1"/>
</dbReference>
<feature type="transmembrane region" description="Helical" evidence="7">
    <location>
        <begin position="391"/>
        <end position="408"/>
    </location>
</feature>
<dbReference type="EMBL" id="AQQO01000047">
    <property type="protein sequence ID" value="EON89021.1"/>
    <property type="molecule type" value="Genomic_DNA"/>
</dbReference>
<evidence type="ECO:0000256" key="5">
    <source>
        <dbReference type="ARBA" id="ARBA00022989"/>
    </source>
</evidence>
<evidence type="ECO:0000256" key="2">
    <source>
        <dbReference type="ARBA" id="ARBA00005262"/>
    </source>
</evidence>
<keyword evidence="4 7" id="KW-0812">Transmembrane</keyword>
<keyword evidence="5 7" id="KW-1133">Transmembrane helix</keyword>
<protein>
    <submittedName>
        <fullName evidence="8">Chromate transporter</fullName>
    </submittedName>
</protein>
<dbReference type="PATRIC" id="fig|1315976.3.peg.1524"/>
<dbReference type="AlphaFoldDB" id="R8ARS2"/>
<evidence type="ECO:0000256" key="7">
    <source>
        <dbReference type="SAM" id="Phobius"/>
    </source>
</evidence>
<accession>R8ARS2</accession>
<dbReference type="InterPro" id="IPR003370">
    <property type="entry name" value="Chromate_transpt"/>
</dbReference>
<proteinExistence type="inferred from homology"/>
<keyword evidence="3" id="KW-1003">Cell membrane</keyword>
<dbReference type="GO" id="GO:0005886">
    <property type="term" value="C:plasma membrane"/>
    <property type="evidence" value="ECO:0007669"/>
    <property type="project" value="UniProtKB-SubCell"/>
</dbReference>
<feature type="transmembrane region" description="Helical" evidence="7">
    <location>
        <begin position="279"/>
        <end position="300"/>
    </location>
</feature>
<dbReference type="NCBIfam" id="TIGR00937">
    <property type="entry name" value="2A51"/>
    <property type="match status" value="1"/>
</dbReference>
<feature type="transmembrane region" description="Helical" evidence="7">
    <location>
        <begin position="306"/>
        <end position="330"/>
    </location>
</feature>
<comment type="subcellular location">
    <subcellularLocation>
        <location evidence="1">Cell membrane</location>
        <topology evidence="1">Multi-pass membrane protein</topology>
    </subcellularLocation>
</comment>
<evidence type="ECO:0000256" key="1">
    <source>
        <dbReference type="ARBA" id="ARBA00004651"/>
    </source>
</evidence>
<dbReference type="OrthoDB" id="8969999at2"/>
<evidence type="ECO:0000256" key="6">
    <source>
        <dbReference type="ARBA" id="ARBA00023136"/>
    </source>
</evidence>
<sequence length="409" mass="43151">MSSAATPSLHLFLIFLRLGLTSFGGPVAHLGYFHHEFVARRRWLSEFEYADLVALCQCLPGPASSQFGIALGFRQGGYLGALAAWLGFTLPSALLMAGAAWGIQHYGLLPNGFLMSGLKLAAVAVVAHAVWNMGWQLCRTRGTLLLAVMALAGSLMIADARMQLLFIIFGAVIGRFCLSPAAVGLRESIPNSIPNAAPSMAVHSTGMSPRPGIVLLLLFAALLVLLPALMLLVTSPALLLSSAMYRAGALVFGGGHVVLPLLEAEFVQPVGSMSADHFLAGYALAQVVPGPLFTFAAYLGMSEQGVTGALLATLMIFLPAFLLVLGALPFWQAFCAQPRYRAVLTGINAVVVGILAAALYHPVASSAIHRPSEALIAVVGWLALQKLRWSPIRVIGLTLLLYGSSVALL</sequence>
<reference evidence="8 9" key="1">
    <citation type="journal article" date="2013" name="Genome Announc.">
        <title>Genome Sequence of Plesiomonas shigelloides Strain 302-73 (Serotype O1).</title>
        <authorList>
            <person name="Pique N."/>
            <person name="Aquilini E."/>
            <person name="Alioto T."/>
            <person name="Minana-Galbis D."/>
            <person name="Tomas J.M."/>
        </authorList>
    </citation>
    <scope>NUCLEOTIDE SEQUENCE [LARGE SCALE GENOMIC DNA]</scope>
    <source>
        <strain evidence="8 9">302-73</strain>
    </source>
</reference>
<feature type="transmembrane region" description="Helical" evidence="7">
    <location>
        <begin position="12"/>
        <end position="33"/>
    </location>
</feature>